<protein>
    <submittedName>
        <fullName evidence="3">Transcriptional regulator</fullName>
    </submittedName>
</protein>
<evidence type="ECO:0000313" key="2">
    <source>
        <dbReference type="Proteomes" id="UP000268014"/>
    </source>
</evidence>
<gene>
    <name evidence="1" type="ORF">HPLM_LOCUS14323</name>
</gene>
<keyword evidence="2" id="KW-1185">Reference proteome</keyword>
<evidence type="ECO:0000313" key="3">
    <source>
        <dbReference type="WBParaSite" id="HPLM_0001433101-mRNA-1"/>
    </source>
</evidence>
<organism evidence="3">
    <name type="scientific">Haemonchus placei</name>
    <name type="common">Barber's pole worm</name>
    <dbReference type="NCBI Taxonomy" id="6290"/>
    <lineage>
        <taxon>Eukaryota</taxon>
        <taxon>Metazoa</taxon>
        <taxon>Ecdysozoa</taxon>
        <taxon>Nematoda</taxon>
        <taxon>Chromadorea</taxon>
        <taxon>Rhabditida</taxon>
        <taxon>Rhabditina</taxon>
        <taxon>Rhabditomorpha</taxon>
        <taxon>Strongyloidea</taxon>
        <taxon>Trichostrongylidae</taxon>
        <taxon>Haemonchus</taxon>
    </lineage>
</organism>
<reference evidence="3" key="1">
    <citation type="submission" date="2016-04" db="UniProtKB">
        <authorList>
            <consortium name="WormBaseParasite"/>
        </authorList>
    </citation>
    <scope>IDENTIFICATION</scope>
</reference>
<reference evidence="1 2" key="2">
    <citation type="submission" date="2018-11" db="EMBL/GenBank/DDBJ databases">
        <authorList>
            <consortium name="Pathogen Informatics"/>
        </authorList>
    </citation>
    <scope>NUCLEOTIDE SEQUENCE [LARGE SCALE GENOMIC DNA]</scope>
    <source>
        <strain evidence="1 2">MHpl1</strain>
    </source>
</reference>
<name>A0A158QQ84_HAEPC</name>
<dbReference type="Proteomes" id="UP000268014">
    <property type="component" value="Unassembled WGS sequence"/>
</dbReference>
<dbReference type="WBParaSite" id="HPLM_0001433101-mRNA-1">
    <property type="protein sequence ID" value="HPLM_0001433101-mRNA-1"/>
    <property type="gene ID" value="HPLM_0001433101"/>
</dbReference>
<evidence type="ECO:0000313" key="1">
    <source>
        <dbReference type="EMBL" id="VDO52443.1"/>
    </source>
</evidence>
<sequence>MAGVHQLSTIQSNSVLTVIEASRRTTMKQGSQHLL</sequence>
<proteinExistence type="predicted"/>
<dbReference type="EMBL" id="UZAF01018526">
    <property type="protein sequence ID" value="VDO52443.1"/>
    <property type="molecule type" value="Genomic_DNA"/>
</dbReference>
<accession>A0A158QQ84</accession>
<dbReference type="AlphaFoldDB" id="A0A158QQ84"/>